<dbReference type="GO" id="GO:0005886">
    <property type="term" value="C:plasma membrane"/>
    <property type="evidence" value="ECO:0007669"/>
    <property type="project" value="UniProtKB-SubCell"/>
</dbReference>
<evidence type="ECO:0000259" key="14">
    <source>
        <dbReference type="PROSITE" id="PS50885"/>
    </source>
</evidence>
<dbReference type="PRINTS" id="PR00344">
    <property type="entry name" value="BCTRLSENSOR"/>
</dbReference>
<dbReference type="InterPro" id="IPR004358">
    <property type="entry name" value="Sig_transdc_His_kin-like_C"/>
</dbReference>
<evidence type="ECO:0000256" key="5">
    <source>
        <dbReference type="ARBA" id="ARBA00022553"/>
    </source>
</evidence>
<dbReference type="PROSITE" id="PS50109">
    <property type="entry name" value="HIS_KIN"/>
    <property type="match status" value="1"/>
</dbReference>
<keyword evidence="10" id="KW-0902">Two-component regulatory system</keyword>
<dbReference type="GO" id="GO:0005524">
    <property type="term" value="F:ATP binding"/>
    <property type="evidence" value="ECO:0007669"/>
    <property type="project" value="UniProtKB-KW"/>
</dbReference>
<keyword evidence="5" id="KW-0597">Phosphoprotein</keyword>
<evidence type="ECO:0000313" key="16">
    <source>
        <dbReference type="Proteomes" id="UP000316330"/>
    </source>
</evidence>
<dbReference type="SUPFAM" id="SSF55874">
    <property type="entry name" value="ATPase domain of HSP90 chaperone/DNA topoisomerase II/histidine kinase"/>
    <property type="match status" value="1"/>
</dbReference>
<gene>
    <name evidence="15" type="ORF">FPZ45_23320</name>
</gene>
<comment type="subcellular location">
    <subcellularLocation>
        <location evidence="2">Cell membrane</location>
        <topology evidence="2">Multi-pass membrane protein</topology>
    </subcellularLocation>
</comment>
<dbReference type="CDD" id="cd06225">
    <property type="entry name" value="HAMP"/>
    <property type="match status" value="1"/>
</dbReference>
<dbReference type="SMART" id="SM00387">
    <property type="entry name" value="HATPase_c"/>
    <property type="match status" value="1"/>
</dbReference>
<comment type="caution">
    <text evidence="15">The sequence shown here is derived from an EMBL/GenBank/DDBJ whole genome shotgun (WGS) entry which is preliminary data.</text>
</comment>
<dbReference type="Gene3D" id="6.10.340.10">
    <property type="match status" value="1"/>
</dbReference>
<dbReference type="PANTHER" id="PTHR34220:SF7">
    <property type="entry name" value="SENSOR HISTIDINE KINASE YPDA"/>
    <property type="match status" value="1"/>
</dbReference>
<keyword evidence="9" id="KW-0067">ATP-binding</keyword>
<keyword evidence="7" id="KW-0547">Nucleotide-binding</keyword>
<evidence type="ECO:0000256" key="2">
    <source>
        <dbReference type="ARBA" id="ARBA00004651"/>
    </source>
</evidence>
<dbReference type="InterPro" id="IPR010559">
    <property type="entry name" value="Sig_transdc_His_kin_internal"/>
</dbReference>
<sequence>MFSYVVFITIPVLIIGYFSYSIFNDSIRNQTRVNIQGTLKQMKDNIASQRGELERVADVLYQDATLAKHLNSYQPGWEKYFALTEYSLPKFRTAIETTTQNIWLSIYIHNELMPEIYHVYGGADPLLREPQLLDIYNIRRITDKTWYIDLPKEEYGMTKQWMQIEDDEPFRRISFVRRLVDMPFPPHIREVGLMRVSVHLSELFRSVNYQEIGNNSALIVADAGGRVIYSSGDISDLQGLDWSESSAGDRLIIRQPLPGLPYELIAAVSADILDKDAKKVTTLTAVVCSICFLVFSFVAALVSSYFTKRVMKIVAVLKAFREGDFHKRLYLKGNDEFYQIAQALNELGQNTHQLIEKVYVTNLKKKEAELESMQAQVNPHFLYNTLSSISRLAKFGEVEKQHQMIMNLATFYRLSLNDGRMIISVRKELEQVQAYLDIQKVKYEERLSVKFDVSPDVIRYDTMKLILQPFVENVLKHAWCADRIHIRITGELSKDMIVFCVIDDGVGMTAQRIKEILDPEDTGGSGYGVRNVDQRIKLHYGKDYGVYIYSRPGIGTTVRITIPAM</sequence>
<evidence type="ECO:0000256" key="12">
    <source>
        <dbReference type="SAM" id="Phobius"/>
    </source>
</evidence>
<dbReference type="GO" id="GO:0000155">
    <property type="term" value="F:phosphorelay sensor kinase activity"/>
    <property type="evidence" value="ECO:0007669"/>
    <property type="project" value="InterPro"/>
</dbReference>
<feature type="domain" description="HAMP" evidence="14">
    <location>
        <begin position="304"/>
        <end position="356"/>
    </location>
</feature>
<dbReference type="SMART" id="SM00304">
    <property type="entry name" value="HAMP"/>
    <property type="match status" value="1"/>
</dbReference>
<protein>
    <recommendedName>
        <fullName evidence="3">histidine kinase</fullName>
        <ecNumber evidence="3">2.7.13.3</ecNumber>
    </recommendedName>
</protein>
<dbReference type="OrthoDB" id="9809348at2"/>
<dbReference type="AlphaFoldDB" id="A0A559J6K8"/>
<comment type="catalytic activity">
    <reaction evidence="1">
        <text>ATP + protein L-histidine = ADP + protein N-phospho-L-histidine.</text>
        <dbReference type="EC" id="2.7.13.3"/>
    </reaction>
</comment>
<keyword evidence="8 15" id="KW-0418">Kinase</keyword>
<keyword evidence="11 12" id="KW-0472">Membrane</keyword>
<keyword evidence="16" id="KW-1185">Reference proteome</keyword>
<evidence type="ECO:0000256" key="3">
    <source>
        <dbReference type="ARBA" id="ARBA00012438"/>
    </source>
</evidence>
<keyword evidence="4" id="KW-1003">Cell membrane</keyword>
<dbReference type="EC" id="2.7.13.3" evidence="3"/>
<dbReference type="InterPro" id="IPR003594">
    <property type="entry name" value="HATPase_dom"/>
</dbReference>
<accession>A0A559J6K8</accession>
<evidence type="ECO:0000313" key="15">
    <source>
        <dbReference type="EMBL" id="TVX95507.1"/>
    </source>
</evidence>
<evidence type="ECO:0000256" key="4">
    <source>
        <dbReference type="ARBA" id="ARBA00022475"/>
    </source>
</evidence>
<feature type="domain" description="Histidine kinase" evidence="13">
    <location>
        <begin position="463"/>
        <end position="565"/>
    </location>
</feature>
<dbReference type="Pfam" id="PF06580">
    <property type="entry name" value="His_kinase"/>
    <property type="match status" value="1"/>
</dbReference>
<keyword evidence="12" id="KW-0812">Transmembrane</keyword>
<dbReference type="Gene3D" id="3.30.565.10">
    <property type="entry name" value="Histidine kinase-like ATPase, C-terminal domain"/>
    <property type="match status" value="1"/>
</dbReference>
<evidence type="ECO:0000256" key="6">
    <source>
        <dbReference type="ARBA" id="ARBA00022679"/>
    </source>
</evidence>
<dbReference type="InterPro" id="IPR003660">
    <property type="entry name" value="HAMP_dom"/>
</dbReference>
<name>A0A559J6K8_9BACL</name>
<dbReference type="InterPro" id="IPR036890">
    <property type="entry name" value="HATPase_C_sf"/>
</dbReference>
<evidence type="ECO:0000259" key="13">
    <source>
        <dbReference type="PROSITE" id="PS50109"/>
    </source>
</evidence>
<dbReference type="EMBL" id="VNJJ01000022">
    <property type="protein sequence ID" value="TVX95507.1"/>
    <property type="molecule type" value="Genomic_DNA"/>
</dbReference>
<dbReference type="InterPro" id="IPR050640">
    <property type="entry name" value="Bact_2-comp_sensor_kinase"/>
</dbReference>
<proteinExistence type="predicted"/>
<feature type="transmembrane region" description="Helical" evidence="12">
    <location>
        <begin position="6"/>
        <end position="23"/>
    </location>
</feature>
<dbReference type="Pfam" id="PF02518">
    <property type="entry name" value="HATPase_c"/>
    <property type="match status" value="1"/>
</dbReference>
<evidence type="ECO:0000256" key="9">
    <source>
        <dbReference type="ARBA" id="ARBA00022840"/>
    </source>
</evidence>
<feature type="transmembrane region" description="Helical" evidence="12">
    <location>
        <begin position="283"/>
        <end position="306"/>
    </location>
</feature>
<dbReference type="PROSITE" id="PS50885">
    <property type="entry name" value="HAMP"/>
    <property type="match status" value="1"/>
</dbReference>
<dbReference type="PANTHER" id="PTHR34220">
    <property type="entry name" value="SENSOR HISTIDINE KINASE YPDA"/>
    <property type="match status" value="1"/>
</dbReference>
<evidence type="ECO:0000256" key="1">
    <source>
        <dbReference type="ARBA" id="ARBA00000085"/>
    </source>
</evidence>
<evidence type="ECO:0000256" key="10">
    <source>
        <dbReference type="ARBA" id="ARBA00023012"/>
    </source>
</evidence>
<reference evidence="15 16" key="1">
    <citation type="submission" date="2019-07" db="EMBL/GenBank/DDBJ databases">
        <authorList>
            <person name="Kim J."/>
        </authorList>
    </citation>
    <scope>NUCLEOTIDE SEQUENCE [LARGE SCALE GENOMIC DNA]</scope>
    <source>
        <strain evidence="15 16">G13</strain>
    </source>
</reference>
<keyword evidence="6" id="KW-0808">Transferase</keyword>
<evidence type="ECO:0000256" key="8">
    <source>
        <dbReference type="ARBA" id="ARBA00022777"/>
    </source>
</evidence>
<dbReference type="Pfam" id="PF00672">
    <property type="entry name" value="HAMP"/>
    <property type="match status" value="1"/>
</dbReference>
<evidence type="ECO:0000256" key="11">
    <source>
        <dbReference type="ARBA" id="ARBA00023136"/>
    </source>
</evidence>
<evidence type="ECO:0000256" key="7">
    <source>
        <dbReference type="ARBA" id="ARBA00022741"/>
    </source>
</evidence>
<dbReference type="Proteomes" id="UP000316330">
    <property type="component" value="Unassembled WGS sequence"/>
</dbReference>
<dbReference type="InterPro" id="IPR005467">
    <property type="entry name" value="His_kinase_dom"/>
</dbReference>
<keyword evidence="12" id="KW-1133">Transmembrane helix</keyword>
<organism evidence="15 16">
    <name type="scientific">Cohnella terricola</name>
    <dbReference type="NCBI Taxonomy" id="1289167"/>
    <lineage>
        <taxon>Bacteria</taxon>
        <taxon>Bacillati</taxon>
        <taxon>Bacillota</taxon>
        <taxon>Bacilli</taxon>
        <taxon>Bacillales</taxon>
        <taxon>Paenibacillaceae</taxon>
        <taxon>Cohnella</taxon>
    </lineage>
</organism>